<name>A0A1M7UM09_9BRAD</name>
<dbReference type="OrthoDB" id="8240053at2"/>
<evidence type="ECO:0000313" key="1">
    <source>
        <dbReference type="EMBL" id="SHN84052.1"/>
    </source>
</evidence>
<keyword evidence="2" id="KW-1185">Reference proteome</keyword>
<gene>
    <name evidence="1" type="ORF">SAMN05444170_5764</name>
</gene>
<dbReference type="EMBL" id="LT670849">
    <property type="protein sequence ID" value="SHN84052.1"/>
    <property type="molecule type" value="Genomic_DNA"/>
</dbReference>
<proteinExistence type="predicted"/>
<dbReference type="AlphaFoldDB" id="A0A1M7UM09"/>
<dbReference type="Gene3D" id="2.40.128.380">
    <property type="entry name" value="T3SS negative regulator GrlR"/>
    <property type="match status" value="1"/>
</dbReference>
<dbReference type="InterPro" id="IPR043019">
    <property type="entry name" value="GrlR_sf"/>
</dbReference>
<evidence type="ECO:0000313" key="2">
    <source>
        <dbReference type="Proteomes" id="UP000184096"/>
    </source>
</evidence>
<sequence>MLADGSYIAWFGTKLGQGTGRVLLKDGKISGSDAFITYGGSYHVDGTRFTARLTTRRHAAGQPSVFGVDEVEILLTGTATGNYASCSGELEPAPGLLFEVTLIPVKEETVKQAVTRFNPEDFHPEKLPKGKFR</sequence>
<reference evidence="2" key="1">
    <citation type="submission" date="2016-11" db="EMBL/GenBank/DDBJ databases">
        <authorList>
            <person name="Varghese N."/>
            <person name="Submissions S."/>
        </authorList>
    </citation>
    <scope>NUCLEOTIDE SEQUENCE [LARGE SCALE GENOMIC DNA]</scope>
    <source>
        <strain evidence="2">GAS401</strain>
    </source>
</reference>
<accession>A0A1M7UM09</accession>
<dbReference type="RefSeq" id="WP_083587802.1">
    <property type="nucleotide sequence ID" value="NZ_LT670849.1"/>
</dbReference>
<organism evidence="1 2">
    <name type="scientific">Bradyrhizobium erythrophlei</name>
    <dbReference type="NCBI Taxonomy" id="1437360"/>
    <lineage>
        <taxon>Bacteria</taxon>
        <taxon>Pseudomonadati</taxon>
        <taxon>Pseudomonadota</taxon>
        <taxon>Alphaproteobacteria</taxon>
        <taxon>Hyphomicrobiales</taxon>
        <taxon>Nitrobacteraceae</taxon>
        <taxon>Bradyrhizobium</taxon>
    </lineage>
</organism>
<protein>
    <submittedName>
        <fullName evidence="1">T3SS negative regulator,GrlR</fullName>
    </submittedName>
</protein>
<dbReference type="Proteomes" id="UP000184096">
    <property type="component" value="Chromosome I"/>
</dbReference>